<dbReference type="InterPro" id="IPR013785">
    <property type="entry name" value="Aldolase_TIM"/>
</dbReference>
<evidence type="ECO:0008006" key="9">
    <source>
        <dbReference type="Google" id="ProtNLM"/>
    </source>
</evidence>
<dbReference type="Pfam" id="PF12345">
    <property type="entry name" value="DUF3641"/>
    <property type="match status" value="1"/>
</dbReference>
<dbReference type="GO" id="GO:0046872">
    <property type="term" value="F:metal ion binding"/>
    <property type="evidence" value="ECO:0007669"/>
    <property type="project" value="UniProtKB-KW"/>
</dbReference>
<dbReference type="InterPro" id="IPR024521">
    <property type="entry name" value="ArsS-like_C"/>
</dbReference>
<evidence type="ECO:0000313" key="8">
    <source>
        <dbReference type="Proteomes" id="UP000660262"/>
    </source>
</evidence>
<evidence type="ECO:0000259" key="5">
    <source>
        <dbReference type="Pfam" id="PF04055"/>
    </source>
</evidence>
<comment type="caution">
    <text evidence="7">The sequence shown here is derived from an EMBL/GenBank/DDBJ whole genome shotgun (WGS) entry which is preliminary data.</text>
</comment>
<evidence type="ECO:0000256" key="1">
    <source>
        <dbReference type="ARBA" id="ARBA00022691"/>
    </source>
</evidence>
<dbReference type="CDD" id="cd01335">
    <property type="entry name" value="Radical_SAM"/>
    <property type="match status" value="1"/>
</dbReference>
<dbReference type="InterPro" id="IPR058240">
    <property type="entry name" value="rSAM_sf"/>
</dbReference>
<keyword evidence="8" id="KW-1185">Reference proteome</keyword>
<evidence type="ECO:0000256" key="3">
    <source>
        <dbReference type="ARBA" id="ARBA00023004"/>
    </source>
</evidence>
<evidence type="ECO:0000313" key="7">
    <source>
        <dbReference type="EMBL" id="GHP01717.1"/>
    </source>
</evidence>
<feature type="domain" description="Radical SAM core" evidence="5">
    <location>
        <begin position="59"/>
        <end position="201"/>
    </location>
</feature>
<gene>
    <name evidence="7" type="ORF">PPROV_000047400</name>
</gene>
<dbReference type="SFLD" id="SFLDS00029">
    <property type="entry name" value="Radical_SAM"/>
    <property type="match status" value="1"/>
</dbReference>
<dbReference type="SUPFAM" id="SSF102114">
    <property type="entry name" value="Radical SAM enzymes"/>
    <property type="match status" value="1"/>
</dbReference>
<dbReference type="InterPro" id="IPR007197">
    <property type="entry name" value="rSAM"/>
</dbReference>
<sequence length="349" mass="38400">MQDDEQVQRMIEERESERAAERMREETAALGEALRVAGTPTFAQTAPTLTRRVVDTLQINIGLYCNQACNHCHVESSPLRTEAMSDELLDHVIELCREGAKEGTLRTLDITGGAPELHPGFRRVVQETSQLGIEVIDRCNLTVLMEPGQEDLADFLAEHKVRVVASLPCYSAENVDAQRGFGVFERSIAALQRLNDVGYGVDKSLALDLVYNPGGPFLPPPQEKLEVAYRTELGDLYGIVFTSLLALTNVPIKRYADRLIRRGELQAYMELLASSYNSATLSSVMCTYLLSVRHDGALFDCDFNAQIEMPMAGRLSLLDVSSLADERLLSRPVVTGNHCFACTAGAGSS</sequence>
<dbReference type="Pfam" id="PF04055">
    <property type="entry name" value="Radical_SAM"/>
    <property type="match status" value="1"/>
</dbReference>
<dbReference type="EMBL" id="BNJQ01000001">
    <property type="protein sequence ID" value="GHP01717.1"/>
    <property type="molecule type" value="Genomic_DNA"/>
</dbReference>
<evidence type="ECO:0000256" key="2">
    <source>
        <dbReference type="ARBA" id="ARBA00022723"/>
    </source>
</evidence>
<keyword evidence="1" id="KW-0949">S-adenosyl-L-methionine</keyword>
<dbReference type="GO" id="GO:0051536">
    <property type="term" value="F:iron-sulfur cluster binding"/>
    <property type="evidence" value="ECO:0007669"/>
    <property type="project" value="UniProtKB-KW"/>
</dbReference>
<protein>
    <recommendedName>
        <fullName evidence="9">DUF3641 domain-containing protein</fullName>
    </recommendedName>
</protein>
<proteinExistence type="predicted"/>
<organism evidence="7 8">
    <name type="scientific">Pycnococcus provasolii</name>
    <dbReference type="NCBI Taxonomy" id="41880"/>
    <lineage>
        <taxon>Eukaryota</taxon>
        <taxon>Viridiplantae</taxon>
        <taxon>Chlorophyta</taxon>
        <taxon>Pseudoscourfieldiophyceae</taxon>
        <taxon>Pseudoscourfieldiales</taxon>
        <taxon>Pycnococcaceae</taxon>
        <taxon>Pycnococcus</taxon>
    </lineage>
</organism>
<accession>A0A830H984</accession>
<keyword evidence="2" id="KW-0479">Metal-binding</keyword>
<name>A0A830H984_9CHLO</name>
<dbReference type="GO" id="GO:0003824">
    <property type="term" value="F:catalytic activity"/>
    <property type="evidence" value="ECO:0007669"/>
    <property type="project" value="InterPro"/>
</dbReference>
<keyword evidence="4" id="KW-0411">Iron-sulfur</keyword>
<keyword evidence="3" id="KW-0408">Iron</keyword>
<dbReference type="AlphaFoldDB" id="A0A830H984"/>
<feature type="domain" description="Arsenosugar biosynthesis radical SAM protein ArsS-like C-terminal" evidence="6">
    <location>
        <begin position="218"/>
        <end position="349"/>
    </location>
</feature>
<dbReference type="PANTHER" id="PTHR43728">
    <property type="entry name" value="SLR0304 PROTEIN"/>
    <property type="match status" value="1"/>
</dbReference>
<dbReference type="PANTHER" id="PTHR43728:SF1">
    <property type="entry name" value="FE-S OXIDOREDUCTASE"/>
    <property type="match status" value="1"/>
</dbReference>
<dbReference type="OrthoDB" id="418407at2759"/>
<evidence type="ECO:0000256" key="4">
    <source>
        <dbReference type="ARBA" id="ARBA00023014"/>
    </source>
</evidence>
<dbReference type="Gene3D" id="3.20.20.70">
    <property type="entry name" value="Aldolase class I"/>
    <property type="match status" value="1"/>
</dbReference>
<evidence type="ECO:0000259" key="6">
    <source>
        <dbReference type="Pfam" id="PF12345"/>
    </source>
</evidence>
<reference evidence="7" key="1">
    <citation type="submission" date="2020-10" db="EMBL/GenBank/DDBJ databases">
        <title>Unveiling of a novel bifunctional photoreceptor, Dualchrome1, isolated from a cosmopolitan green alga.</title>
        <authorList>
            <person name="Suzuki S."/>
            <person name="Kawachi M."/>
        </authorList>
    </citation>
    <scope>NUCLEOTIDE SEQUENCE</scope>
    <source>
        <strain evidence="7">NIES 2893</strain>
    </source>
</reference>
<dbReference type="Proteomes" id="UP000660262">
    <property type="component" value="Unassembled WGS sequence"/>
</dbReference>
<dbReference type="NCBIfam" id="TIGR04167">
    <property type="entry name" value="rSAM_SeCys"/>
    <property type="match status" value="1"/>
</dbReference>
<dbReference type="InterPro" id="IPR026351">
    <property type="entry name" value="rSAM_ArsS-like"/>
</dbReference>